<evidence type="ECO:0000313" key="1">
    <source>
        <dbReference type="EMBL" id="KAH6926391.1"/>
    </source>
</evidence>
<keyword evidence="2" id="KW-1185">Reference proteome</keyword>
<dbReference type="Proteomes" id="UP000821845">
    <property type="component" value="Chromosome 7"/>
</dbReference>
<accession>A0ACB7RXJ2</accession>
<name>A0ACB7RXJ2_HYAAI</name>
<comment type="caution">
    <text evidence="1">The sequence shown here is derived from an EMBL/GenBank/DDBJ whole genome shotgun (WGS) entry which is preliminary data.</text>
</comment>
<organism evidence="1 2">
    <name type="scientific">Hyalomma asiaticum</name>
    <name type="common">Tick</name>
    <dbReference type="NCBI Taxonomy" id="266040"/>
    <lineage>
        <taxon>Eukaryota</taxon>
        <taxon>Metazoa</taxon>
        <taxon>Ecdysozoa</taxon>
        <taxon>Arthropoda</taxon>
        <taxon>Chelicerata</taxon>
        <taxon>Arachnida</taxon>
        <taxon>Acari</taxon>
        <taxon>Parasitiformes</taxon>
        <taxon>Ixodida</taxon>
        <taxon>Ixodoidea</taxon>
        <taxon>Ixodidae</taxon>
        <taxon>Hyalomminae</taxon>
        <taxon>Hyalomma</taxon>
    </lineage>
</organism>
<dbReference type="EMBL" id="CM023487">
    <property type="protein sequence ID" value="KAH6926391.1"/>
    <property type="molecule type" value="Genomic_DNA"/>
</dbReference>
<gene>
    <name evidence="1" type="ORF">HPB50_018098</name>
</gene>
<proteinExistence type="predicted"/>
<reference evidence="1" key="1">
    <citation type="submission" date="2020-05" db="EMBL/GenBank/DDBJ databases">
        <title>Large-scale comparative analyses of tick genomes elucidate their genetic diversity and vector capacities.</title>
        <authorList>
            <person name="Jia N."/>
            <person name="Wang J."/>
            <person name="Shi W."/>
            <person name="Du L."/>
            <person name="Sun Y."/>
            <person name="Zhan W."/>
            <person name="Jiang J."/>
            <person name="Wang Q."/>
            <person name="Zhang B."/>
            <person name="Ji P."/>
            <person name="Sakyi L.B."/>
            <person name="Cui X."/>
            <person name="Yuan T."/>
            <person name="Jiang B."/>
            <person name="Yang W."/>
            <person name="Lam T.T.-Y."/>
            <person name="Chang Q."/>
            <person name="Ding S."/>
            <person name="Wang X."/>
            <person name="Zhu J."/>
            <person name="Ruan X."/>
            <person name="Zhao L."/>
            <person name="Wei J."/>
            <person name="Que T."/>
            <person name="Du C."/>
            <person name="Cheng J."/>
            <person name="Dai P."/>
            <person name="Han X."/>
            <person name="Huang E."/>
            <person name="Gao Y."/>
            <person name="Liu J."/>
            <person name="Shao H."/>
            <person name="Ye R."/>
            <person name="Li L."/>
            <person name="Wei W."/>
            <person name="Wang X."/>
            <person name="Wang C."/>
            <person name="Yang T."/>
            <person name="Huo Q."/>
            <person name="Li W."/>
            <person name="Guo W."/>
            <person name="Chen H."/>
            <person name="Zhou L."/>
            <person name="Ni X."/>
            <person name="Tian J."/>
            <person name="Zhou Y."/>
            <person name="Sheng Y."/>
            <person name="Liu T."/>
            <person name="Pan Y."/>
            <person name="Xia L."/>
            <person name="Li J."/>
            <person name="Zhao F."/>
            <person name="Cao W."/>
        </authorList>
    </citation>
    <scope>NUCLEOTIDE SEQUENCE</scope>
    <source>
        <strain evidence="1">Hyas-2018</strain>
    </source>
</reference>
<sequence length="550" mass="59901">MDPEAWRNISIPVVRDEDGVERRSQCQRYEPPLPYAGSSAEYSDNRTLVSCDAGWEYESGASSGNPHCSVAFGFPYRHSIVDEWDLVCGRSWMVSALAAAYMAGGMLGAPLAGIACDRIGRRPVLGNWLLLLVCAGIPLVFANNVPLFATLRFLLSAGAAGVLVAAHVMLFEVTDSRHRVTYCAIAVAGATFLAAVYTELVSAFLRNWHAAQVAYMVPTLGLIIAAYLVEESPCWLLAVSELRYAESVLSRAAGVNRVEQQVFRRRLSVLRVEMSRQHDQPGTLQEQEGANAIVSDHEVRLSDLVSNHSLRQKSAVIFGCWFLAFGTFSHLSTGHVMRANEGARATLVFMRLPCVVADVYAIRRVGRRLSLAASMLALSVVIGAMSFVNAFGYTDQVAAVLVISALLVFDVFAIAAFPYSAELYPTVLRGAALGFCYMSGGMGAFVASFINEIRSPPLRGAAYAVSAAMLLLSGTMALALPETRQLPPSNTVHGMMVVEDKWQLYSPLRVARGAGKRRRSKTALPESHQMRRRSSLLRQQAAFRQNQAAP</sequence>
<protein>
    <submittedName>
        <fullName evidence="1">Uncharacterized protein</fullName>
    </submittedName>
</protein>
<evidence type="ECO:0000313" key="2">
    <source>
        <dbReference type="Proteomes" id="UP000821845"/>
    </source>
</evidence>